<feature type="domain" description="NGO1945-like C-terminal" evidence="2">
    <location>
        <begin position="146"/>
        <end position="239"/>
    </location>
</feature>
<dbReference type="Gene3D" id="3.90.930.50">
    <property type="match status" value="1"/>
</dbReference>
<dbReference type="InterPro" id="IPR018640">
    <property type="entry name" value="DUF2063"/>
</dbReference>
<protein>
    <submittedName>
        <fullName evidence="3">DUF2063 domain-containing protein</fullName>
    </submittedName>
</protein>
<dbReference type="EMBL" id="PKUS01000010">
    <property type="protein sequence ID" value="PLW69004.1"/>
    <property type="molecule type" value="Genomic_DNA"/>
</dbReference>
<dbReference type="Proteomes" id="UP000235005">
    <property type="component" value="Unassembled WGS sequence"/>
</dbReference>
<proteinExistence type="predicted"/>
<dbReference type="Pfam" id="PF09836">
    <property type="entry name" value="DUF2063"/>
    <property type="match status" value="1"/>
</dbReference>
<dbReference type="Gene3D" id="1.10.150.690">
    <property type="entry name" value="DUF2063"/>
    <property type="match status" value="1"/>
</dbReference>
<feature type="domain" description="Putative DNA-binding" evidence="1">
    <location>
        <begin position="11"/>
        <end position="95"/>
    </location>
</feature>
<organism evidence="3 4">
    <name type="scientific">Pseudohalioglobus lutimaris</name>
    <dbReference type="NCBI Taxonomy" id="1737061"/>
    <lineage>
        <taxon>Bacteria</taxon>
        <taxon>Pseudomonadati</taxon>
        <taxon>Pseudomonadota</taxon>
        <taxon>Gammaproteobacteria</taxon>
        <taxon>Cellvibrionales</taxon>
        <taxon>Halieaceae</taxon>
        <taxon>Pseudohalioglobus</taxon>
    </lineage>
</organism>
<dbReference type="AlphaFoldDB" id="A0A2N5X3C5"/>
<evidence type="ECO:0000313" key="4">
    <source>
        <dbReference type="Proteomes" id="UP000235005"/>
    </source>
</evidence>
<name>A0A2N5X3C5_9GAMM</name>
<dbReference type="InterPro" id="IPR054098">
    <property type="entry name" value="NGO1945-like_C"/>
</dbReference>
<evidence type="ECO:0000259" key="2">
    <source>
        <dbReference type="Pfam" id="PF22106"/>
    </source>
</evidence>
<reference evidence="3 4" key="1">
    <citation type="submission" date="2018-01" db="EMBL/GenBank/DDBJ databases">
        <title>The draft genome sequence of Halioglobus lutimaris HF004.</title>
        <authorList>
            <person name="Du Z.-J."/>
            <person name="Shi M.-J."/>
        </authorList>
    </citation>
    <scope>NUCLEOTIDE SEQUENCE [LARGE SCALE GENOMIC DNA]</scope>
    <source>
        <strain evidence="3 4">HF004</strain>
    </source>
</reference>
<dbReference type="InterPro" id="IPR044922">
    <property type="entry name" value="DUF2063_N_sf"/>
</dbReference>
<sequence>MVNSSTLRRDQLQMAAYLRDPNKSPAPPGVEERRLKVYRDLVYNNVEGFISGGFPVLRSLYTDSQWEALVRLFMDRHRCRTPYFLEISQEFVGFLMDEHQPRDCDPAFMTELAHYEWVELALDVSEEVLPEARAVSDLEHSVLRLSPLAWVLSYHFPVHEIGPGFQPAEAQQPTFLVVYRNRQDQVKFMALNGATARLLELLRDNDDVTTSGVLAQLATEMNLPSARITSFALEQISGLLELSVLVPGGN</sequence>
<comment type="caution">
    <text evidence="3">The sequence shown here is derived from an EMBL/GenBank/DDBJ whole genome shotgun (WGS) entry which is preliminary data.</text>
</comment>
<gene>
    <name evidence="3" type="ORF">C0039_10320</name>
</gene>
<evidence type="ECO:0000259" key="1">
    <source>
        <dbReference type="Pfam" id="PF09836"/>
    </source>
</evidence>
<dbReference type="Pfam" id="PF22106">
    <property type="entry name" value="NGO1945_C"/>
    <property type="match status" value="1"/>
</dbReference>
<evidence type="ECO:0000313" key="3">
    <source>
        <dbReference type="EMBL" id="PLW69004.1"/>
    </source>
</evidence>
<accession>A0A2N5X3C5</accession>
<dbReference type="OrthoDB" id="4146344at2"/>
<keyword evidence="4" id="KW-1185">Reference proteome</keyword>